<feature type="compositionally biased region" description="Gly residues" evidence="1">
    <location>
        <begin position="66"/>
        <end position="82"/>
    </location>
</feature>
<reference evidence="2 3" key="1">
    <citation type="journal article" date="2018" name="Elife">
        <title>Functional genomics of lipid metabolism in the oleaginous yeast Rhodosporidium toruloides.</title>
        <authorList>
            <person name="Coradetti S.T."/>
            <person name="Pinel D."/>
            <person name="Geiselman G."/>
            <person name="Ito M."/>
            <person name="Mondo S."/>
            <person name="Reilly M.C."/>
            <person name="Cheng Y.F."/>
            <person name="Bauer S."/>
            <person name="Grigoriev I."/>
            <person name="Gladden J.M."/>
            <person name="Simmons B.A."/>
            <person name="Brem R."/>
            <person name="Arkin A.P."/>
            <person name="Skerker J.M."/>
        </authorList>
    </citation>
    <scope>NUCLEOTIDE SEQUENCE [LARGE SCALE GENOMIC DNA]</scope>
    <source>
        <strain evidence="2 3">NBRC 0880</strain>
    </source>
</reference>
<accession>A0A2S9ZVR3</accession>
<feature type="compositionally biased region" description="Gly residues" evidence="1">
    <location>
        <begin position="96"/>
        <end position="107"/>
    </location>
</feature>
<gene>
    <name evidence="2" type="ORF">AAT19DRAFT_11870</name>
</gene>
<comment type="caution">
    <text evidence="2">The sequence shown here is derived from an EMBL/GenBank/DDBJ whole genome shotgun (WGS) entry which is preliminary data.</text>
</comment>
<feature type="compositionally biased region" description="Low complexity" evidence="1">
    <location>
        <begin position="45"/>
        <end position="55"/>
    </location>
</feature>
<sequence length="169" mass="16561">MSSATATQRSGSPADQQPPHSAGGAAPRPFTLSSNLAASGPGRNSSVAAESGSSSMPKYRASIGVPGAGGAGQAGQGHGGGSASANWRAVSPGRASTGGVGLGATSGGGLRPASELLGVSQAGQALNSLQSSDSEFAFVLLARSARSFRLPAHNRRADELAVRARSRGH</sequence>
<dbReference type="Proteomes" id="UP000239560">
    <property type="component" value="Unassembled WGS sequence"/>
</dbReference>
<evidence type="ECO:0000256" key="1">
    <source>
        <dbReference type="SAM" id="MobiDB-lite"/>
    </source>
</evidence>
<protein>
    <submittedName>
        <fullName evidence="2">Uncharacterized protein</fullName>
    </submittedName>
</protein>
<name>A0A2S9ZVR3_RHOTO</name>
<organism evidence="2 3">
    <name type="scientific">Rhodotorula toruloides</name>
    <name type="common">Yeast</name>
    <name type="synonym">Rhodosporidium toruloides</name>
    <dbReference type="NCBI Taxonomy" id="5286"/>
    <lineage>
        <taxon>Eukaryota</taxon>
        <taxon>Fungi</taxon>
        <taxon>Dikarya</taxon>
        <taxon>Basidiomycota</taxon>
        <taxon>Pucciniomycotina</taxon>
        <taxon>Microbotryomycetes</taxon>
        <taxon>Sporidiobolales</taxon>
        <taxon>Sporidiobolaceae</taxon>
        <taxon>Rhodotorula</taxon>
    </lineage>
</organism>
<evidence type="ECO:0000313" key="2">
    <source>
        <dbReference type="EMBL" id="PRQ69849.1"/>
    </source>
</evidence>
<dbReference type="EMBL" id="LCTV02000018">
    <property type="protein sequence ID" value="PRQ69849.1"/>
    <property type="molecule type" value="Genomic_DNA"/>
</dbReference>
<evidence type="ECO:0000313" key="3">
    <source>
        <dbReference type="Proteomes" id="UP000239560"/>
    </source>
</evidence>
<dbReference type="AlphaFoldDB" id="A0A2S9ZVR3"/>
<proteinExistence type="predicted"/>
<feature type="region of interest" description="Disordered" evidence="1">
    <location>
        <begin position="1"/>
        <end position="107"/>
    </location>
</feature>
<feature type="compositionally biased region" description="Polar residues" evidence="1">
    <location>
        <begin position="1"/>
        <end position="19"/>
    </location>
</feature>